<organism evidence="2 3">
    <name type="scientific">Streptomyces sp. 900105755</name>
    <dbReference type="NCBI Taxonomy" id="3154389"/>
    <lineage>
        <taxon>Bacteria</taxon>
        <taxon>Bacillati</taxon>
        <taxon>Actinomycetota</taxon>
        <taxon>Actinomycetes</taxon>
        <taxon>Kitasatosporales</taxon>
        <taxon>Streptomycetaceae</taxon>
        <taxon>Streptomyces</taxon>
    </lineage>
</organism>
<name>A0ABV1TSA0_9ACTN</name>
<comment type="caution">
    <text evidence="2">The sequence shown here is derived from an EMBL/GenBank/DDBJ whole genome shotgun (WGS) entry which is preliminary data.</text>
</comment>
<evidence type="ECO:0008006" key="4">
    <source>
        <dbReference type="Google" id="ProtNLM"/>
    </source>
</evidence>
<dbReference type="RefSeq" id="WP_351961150.1">
    <property type="nucleotide sequence ID" value="NZ_JBEOZM010000025.1"/>
</dbReference>
<feature type="compositionally biased region" description="Pro residues" evidence="1">
    <location>
        <begin position="1"/>
        <end position="11"/>
    </location>
</feature>
<feature type="region of interest" description="Disordered" evidence="1">
    <location>
        <begin position="1"/>
        <end position="21"/>
    </location>
</feature>
<gene>
    <name evidence="2" type="ORF">ABT211_37145</name>
</gene>
<sequence length="85" mass="8913">MWTIPPGPPRARPATSPARTAEDVADLIEALRRRTKHGPARLAADLRRLHGITVAPAPPSTASSYATGSIGCATWTRPAASSCAR</sequence>
<protein>
    <recommendedName>
        <fullName evidence="4">Transposase</fullName>
    </recommendedName>
</protein>
<keyword evidence="3" id="KW-1185">Reference proteome</keyword>
<dbReference type="EMBL" id="JBEOZM010000025">
    <property type="protein sequence ID" value="MER6272855.1"/>
    <property type="molecule type" value="Genomic_DNA"/>
</dbReference>
<reference evidence="2 3" key="1">
    <citation type="submission" date="2024-06" db="EMBL/GenBank/DDBJ databases">
        <title>The Natural Products Discovery Center: Release of the First 8490 Sequenced Strains for Exploring Actinobacteria Biosynthetic Diversity.</title>
        <authorList>
            <person name="Kalkreuter E."/>
            <person name="Kautsar S.A."/>
            <person name="Yang D."/>
            <person name="Bader C.D."/>
            <person name="Teijaro C.N."/>
            <person name="Fluegel L."/>
            <person name="Davis C.M."/>
            <person name="Simpson J.R."/>
            <person name="Lauterbach L."/>
            <person name="Steele A.D."/>
            <person name="Gui C."/>
            <person name="Meng S."/>
            <person name="Li G."/>
            <person name="Viehrig K."/>
            <person name="Ye F."/>
            <person name="Su P."/>
            <person name="Kiefer A.F."/>
            <person name="Nichols A."/>
            <person name="Cepeda A.J."/>
            <person name="Yan W."/>
            <person name="Fan B."/>
            <person name="Jiang Y."/>
            <person name="Adhikari A."/>
            <person name="Zheng C.-J."/>
            <person name="Schuster L."/>
            <person name="Cowan T.M."/>
            <person name="Smanski M.J."/>
            <person name="Chevrette M.G."/>
            <person name="De Carvalho L.P.S."/>
            <person name="Shen B."/>
        </authorList>
    </citation>
    <scope>NUCLEOTIDE SEQUENCE [LARGE SCALE GENOMIC DNA]</scope>
    <source>
        <strain evidence="2 3">NPDC001694</strain>
    </source>
</reference>
<accession>A0ABV1TSA0</accession>
<evidence type="ECO:0000313" key="3">
    <source>
        <dbReference type="Proteomes" id="UP001490365"/>
    </source>
</evidence>
<proteinExistence type="predicted"/>
<evidence type="ECO:0000256" key="1">
    <source>
        <dbReference type="SAM" id="MobiDB-lite"/>
    </source>
</evidence>
<evidence type="ECO:0000313" key="2">
    <source>
        <dbReference type="EMBL" id="MER6272855.1"/>
    </source>
</evidence>
<dbReference type="Proteomes" id="UP001490365">
    <property type="component" value="Unassembled WGS sequence"/>
</dbReference>